<name>A0A382Y5V0_9ZZZZ</name>
<dbReference type="AlphaFoldDB" id="A0A382Y5V0"/>
<keyword evidence="1" id="KW-0472">Membrane</keyword>
<keyword evidence="1" id="KW-0812">Transmembrane</keyword>
<proteinExistence type="predicted"/>
<dbReference type="EMBL" id="UINC01172878">
    <property type="protein sequence ID" value="SVD78181.1"/>
    <property type="molecule type" value="Genomic_DNA"/>
</dbReference>
<feature type="non-terminal residue" evidence="2">
    <location>
        <position position="1"/>
    </location>
</feature>
<keyword evidence="1" id="KW-1133">Transmembrane helix</keyword>
<organism evidence="2">
    <name type="scientific">marine metagenome</name>
    <dbReference type="NCBI Taxonomy" id="408172"/>
    <lineage>
        <taxon>unclassified sequences</taxon>
        <taxon>metagenomes</taxon>
        <taxon>ecological metagenomes</taxon>
    </lineage>
</organism>
<reference evidence="2" key="1">
    <citation type="submission" date="2018-05" db="EMBL/GenBank/DDBJ databases">
        <authorList>
            <person name="Lanie J.A."/>
            <person name="Ng W.-L."/>
            <person name="Kazmierczak K.M."/>
            <person name="Andrzejewski T.M."/>
            <person name="Davidsen T.M."/>
            <person name="Wayne K.J."/>
            <person name="Tettelin H."/>
            <person name="Glass J.I."/>
            <person name="Rusch D."/>
            <person name="Podicherti R."/>
            <person name="Tsui H.-C.T."/>
            <person name="Winkler M.E."/>
        </authorList>
    </citation>
    <scope>NUCLEOTIDE SEQUENCE</scope>
</reference>
<gene>
    <name evidence="2" type="ORF">METZ01_LOCUS431035</name>
</gene>
<accession>A0A382Y5V0</accession>
<protein>
    <submittedName>
        <fullName evidence="2">Uncharacterized protein</fullName>
    </submittedName>
</protein>
<sequence>RHIQQTGYISRNLLMFAAGIFPLILLTGGIDLIESSF</sequence>
<feature type="transmembrane region" description="Helical" evidence="1">
    <location>
        <begin position="12"/>
        <end position="33"/>
    </location>
</feature>
<evidence type="ECO:0000256" key="1">
    <source>
        <dbReference type="SAM" id="Phobius"/>
    </source>
</evidence>
<evidence type="ECO:0000313" key="2">
    <source>
        <dbReference type="EMBL" id="SVD78181.1"/>
    </source>
</evidence>